<dbReference type="Pfam" id="PF02810">
    <property type="entry name" value="SEC-C"/>
    <property type="match status" value="1"/>
</dbReference>
<dbReference type="Gene3D" id="2.40.10.120">
    <property type="match status" value="1"/>
</dbReference>
<organism evidence="2 3">
    <name type="scientific">Streptomyces purpurascens</name>
    <dbReference type="NCBI Taxonomy" id="1924"/>
    <lineage>
        <taxon>Bacteria</taxon>
        <taxon>Bacillati</taxon>
        <taxon>Actinomycetota</taxon>
        <taxon>Actinomycetes</taxon>
        <taxon>Kitasatosporales</taxon>
        <taxon>Streptomycetaceae</taxon>
        <taxon>Streptomyces</taxon>
    </lineage>
</organism>
<dbReference type="InterPro" id="IPR009003">
    <property type="entry name" value="Peptidase_S1_PA"/>
</dbReference>
<dbReference type="SUPFAM" id="SSF48452">
    <property type="entry name" value="TPR-like"/>
    <property type="match status" value="2"/>
</dbReference>
<dbReference type="RefSeq" id="WP_405504049.1">
    <property type="nucleotide sequence ID" value="NZ_CP108341.1"/>
</dbReference>
<dbReference type="Pfam" id="PF13365">
    <property type="entry name" value="Trypsin_2"/>
    <property type="match status" value="1"/>
</dbReference>
<gene>
    <name evidence="2" type="ORF">OHU35_00140</name>
</gene>
<evidence type="ECO:0000313" key="3">
    <source>
        <dbReference type="Proteomes" id="UP001621512"/>
    </source>
</evidence>
<sequence>MVEVIAEHESCPRYRYGSGLLVGREVLTAAHVVCGAKSVSVRGPDKVLRSALLEGALVGDPDGCDMALLPVADGDEATGVEPALVRRDGPGGEIVEDCWAVGYPVSQEVRRDAPVPSRIVRETVEVRGCIPPLSGLVEGLLSLKVTHEPRALPEQRIREGESEWSGMSGAPVFAGDLLVGVVGEHAPARGTSDLSVVPFSNPDAAPWLRRLGVTDPGALPMVPRLAALVADARLPPRPPPSSLLRGEFGIVPFHGREDELRWLTEWCQDAGQASVRLVTAPGGQGKTRLARELCLRIGPEWTAGFVRPTATEQEIAALARRRGPCLLIVDYAETLAPQIRTIVNAFTTAPRLRLLLLARSVGDWLDKLREDADESLAALLLGADELALEPLPPDVDDRRAVFRQARDAFADHVGMDSATVAPPPDLDETRYGLTLTLHMAALAALLDVADADGRPDPHPAWRDPAVRVLDHERRYWRRAAAALDLDLGTEVLDQVVAVATLYAPADRDAANRLLAHLGDLADQPQLVRSRCLAWTAQLHPGDRPLPPLQPDLLGEEHVARVLRRTPEVVEALAPVAKEGEVRQALRVLGRAAPRHDHLVPLLTRLVHSDPALLPLAVEVAVELREPGPLVAAIAEDVSPLDDPATLLGVIHALPTRTVALADLALLAHQRLADVLEPVIDHSEFVGMLVNLGRRFYHVGAYDQALAVGRRAVAALDGAPDSASRGDDLVLARKVVADAQVALGHPEQALTADRAAVRHYERRYDADPAGYRGELVHALCDLWRGLTARQRHREAARYSARLLNLVREMSGDSNPESQVGIARSLQSIADSMVETGNIDQAIALARKSVRLAQSLAVWRPDAYRGTLASALVGTAGILGHCGRPREAEELAREAVEIREVLSTRRPERYTSESVSARDLHAGILFDLGHTAEAFDAMVTCIHELTPHLIRQPEAHLSQTVHLIGNLAAAATRSGRYHRALELLNDMETWCRSASEVSGHPPFPHTKRQRLLGAILATRCTIQQDARQYADAVHSGEQAVAALRASMGEDPTTSKTRADLAVAYADLALAQGHSQQMAACLDSAAKAVETIRAAQDARPAQRVNIAVAVTSLVRVLLDAGEDVAAEKYARVAVDMLRPEAVLNPAKRAELAIALHQHAVTLNRGGSPRRIHVINEVINLRSRLAEEDPSPQAQEDLDLALRFRGNMLRQIDDDMTRDVRGASTPAEAALATPRKAPCPCGSGRKYKRCCGRSPV</sequence>
<dbReference type="EMBL" id="CP108341">
    <property type="protein sequence ID" value="WTW24555.1"/>
    <property type="molecule type" value="Genomic_DNA"/>
</dbReference>
<feature type="region of interest" description="Disordered" evidence="1">
    <location>
        <begin position="1221"/>
        <end position="1242"/>
    </location>
</feature>
<reference evidence="2 3" key="1">
    <citation type="submission" date="2022-10" db="EMBL/GenBank/DDBJ databases">
        <title>The complete genomes of actinobacterial strains from the NBC collection.</title>
        <authorList>
            <person name="Joergensen T.S."/>
            <person name="Alvarez Arevalo M."/>
            <person name="Sterndorff E.B."/>
            <person name="Faurdal D."/>
            <person name="Vuksanovic O."/>
            <person name="Mourched A.-S."/>
            <person name="Charusanti P."/>
            <person name="Shaw S."/>
            <person name="Blin K."/>
            <person name="Weber T."/>
        </authorList>
    </citation>
    <scope>NUCLEOTIDE SEQUENCE [LARGE SCALE GENOMIC DNA]</scope>
    <source>
        <strain evidence="2 3">NBC_00017</strain>
    </source>
</reference>
<dbReference type="InterPro" id="IPR004027">
    <property type="entry name" value="SEC_C_motif"/>
</dbReference>
<protein>
    <submittedName>
        <fullName evidence="2">Trypsin-like peptidase domain-containing protein</fullName>
    </submittedName>
</protein>
<dbReference type="SUPFAM" id="SSF50494">
    <property type="entry name" value="Trypsin-like serine proteases"/>
    <property type="match status" value="1"/>
</dbReference>
<evidence type="ECO:0000256" key="1">
    <source>
        <dbReference type="SAM" id="MobiDB-lite"/>
    </source>
</evidence>
<dbReference type="Pfam" id="PF13374">
    <property type="entry name" value="TPR_10"/>
    <property type="match status" value="1"/>
</dbReference>
<dbReference type="Proteomes" id="UP001621512">
    <property type="component" value="Chromosome"/>
</dbReference>
<evidence type="ECO:0000313" key="2">
    <source>
        <dbReference type="EMBL" id="WTW24555.1"/>
    </source>
</evidence>
<dbReference type="Gene3D" id="3.10.450.50">
    <property type="match status" value="1"/>
</dbReference>
<dbReference type="InterPro" id="IPR027417">
    <property type="entry name" value="P-loop_NTPase"/>
</dbReference>
<dbReference type="InterPro" id="IPR011990">
    <property type="entry name" value="TPR-like_helical_dom_sf"/>
</dbReference>
<name>A0ABZ1MAZ5_STREF</name>
<accession>A0ABZ1MAZ5</accession>
<dbReference type="SUPFAM" id="SSF52540">
    <property type="entry name" value="P-loop containing nucleoside triphosphate hydrolases"/>
    <property type="match status" value="1"/>
</dbReference>
<keyword evidence="3" id="KW-1185">Reference proteome</keyword>
<proteinExistence type="predicted"/>
<dbReference type="Gene3D" id="1.25.40.10">
    <property type="entry name" value="Tetratricopeptide repeat domain"/>
    <property type="match status" value="3"/>
</dbReference>
<dbReference type="SUPFAM" id="SSF103642">
    <property type="entry name" value="Sec-C motif"/>
    <property type="match status" value="1"/>
</dbReference>